<keyword evidence="12 14" id="KW-0472">Membrane</keyword>
<dbReference type="InterPro" id="IPR034227">
    <property type="entry name" value="CuRO_UO_II"/>
</dbReference>
<dbReference type="CDD" id="cd04212">
    <property type="entry name" value="CuRO_UO_II"/>
    <property type="match status" value="1"/>
</dbReference>
<evidence type="ECO:0000256" key="5">
    <source>
        <dbReference type="ARBA" id="ARBA00022475"/>
    </source>
</evidence>
<sequence length="347" mass="37701">MRERVISLPKKPCLLRSFASIGSTFRFIAVFPAFFLFSACTSGRHLSFLDPQGPIASIQRTHFIEMLALLSVLVAIPIFILLPWFAWRYRYDAKSSRYTPEWSFSRSLEIVAWSGPAVIVALLAVLVWRSTHALDPYKPIASAAPPLRIQVIGYDWKWLFIYPDLGIASIGILPLPVDRPVAMDITSATVMQSLFIPALGGQIYAMGGMVSQLHLLADKPGRFMGENTMYSGNGFHQQNFTAVAMTATAFSDWVKHVQSNERPLDAAALSRISERSTRAQLVAALGVPATGNDGIAFNHVSPTLFTGVVNATMKGTGSASPALDQTTASERFSGGASLTPPSQGSHP</sequence>
<evidence type="ECO:0000256" key="3">
    <source>
        <dbReference type="ARBA" id="ARBA00007866"/>
    </source>
</evidence>
<dbReference type="RefSeq" id="WP_267846235.1">
    <property type="nucleotide sequence ID" value="NZ_JAPMXC010000001.1"/>
</dbReference>
<gene>
    <name evidence="17" type="ORF">OVY01_05395</name>
</gene>
<organism evidence="17 18">
    <name type="scientific">Robbsia betulipollinis</name>
    <dbReference type="NCBI Taxonomy" id="2981849"/>
    <lineage>
        <taxon>Bacteria</taxon>
        <taxon>Pseudomonadati</taxon>
        <taxon>Pseudomonadota</taxon>
        <taxon>Betaproteobacteria</taxon>
        <taxon>Burkholderiales</taxon>
        <taxon>Burkholderiaceae</taxon>
        <taxon>Robbsia</taxon>
    </lineage>
</organism>
<evidence type="ECO:0000256" key="10">
    <source>
        <dbReference type="ARBA" id="ARBA00022989"/>
    </source>
</evidence>
<evidence type="ECO:0000313" key="18">
    <source>
        <dbReference type="Proteomes" id="UP001082899"/>
    </source>
</evidence>
<evidence type="ECO:0000259" key="15">
    <source>
        <dbReference type="PROSITE" id="PS50857"/>
    </source>
</evidence>
<dbReference type="InterPro" id="IPR002429">
    <property type="entry name" value="CcO_II-like_C"/>
</dbReference>
<evidence type="ECO:0000259" key="16">
    <source>
        <dbReference type="PROSITE" id="PS50999"/>
    </source>
</evidence>
<evidence type="ECO:0000256" key="14">
    <source>
        <dbReference type="SAM" id="Phobius"/>
    </source>
</evidence>
<dbReference type="PROSITE" id="PS50857">
    <property type="entry name" value="COX2_CUA"/>
    <property type="match status" value="1"/>
</dbReference>
<keyword evidence="8" id="KW-0732">Signal</keyword>
<dbReference type="SUPFAM" id="SSF81464">
    <property type="entry name" value="Cytochrome c oxidase subunit II-like, transmembrane region"/>
    <property type="match status" value="1"/>
</dbReference>
<evidence type="ECO:0000256" key="11">
    <source>
        <dbReference type="ARBA" id="ARBA00023002"/>
    </source>
</evidence>
<feature type="compositionally biased region" description="Polar residues" evidence="13">
    <location>
        <begin position="316"/>
        <end position="330"/>
    </location>
</feature>
<comment type="similarity">
    <text evidence="3">Belongs to the cytochrome c oxidase subunit 2 family.</text>
</comment>
<keyword evidence="11" id="KW-0560">Oxidoreductase</keyword>
<dbReference type="PANTHER" id="PTHR22888">
    <property type="entry name" value="CYTOCHROME C OXIDASE, SUBUNIT II"/>
    <property type="match status" value="1"/>
</dbReference>
<evidence type="ECO:0000256" key="9">
    <source>
        <dbReference type="ARBA" id="ARBA00022982"/>
    </source>
</evidence>
<evidence type="ECO:0000256" key="8">
    <source>
        <dbReference type="ARBA" id="ARBA00022729"/>
    </source>
</evidence>
<evidence type="ECO:0000256" key="12">
    <source>
        <dbReference type="ARBA" id="ARBA00023136"/>
    </source>
</evidence>
<evidence type="ECO:0000313" key="17">
    <source>
        <dbReference type="EMBL" id="MCY0386680.1"/>
    </source>
</evidence>
<dbReference type="InterPro" id="IPR008972">
    <property type="entry name" value="Cupredoxin"/>
</dbReference>
<comment type="caution">
    <text evidence="17">The sequence shown here is derived from an EMBL/GenBank/DDBJ whole genome shotgun (WGS) entry which is preliminary data.</text>
</comment>
<feature type="transmembrane region" description="Helical" evidence="14">
    <location>
        <begin position="108"/>
        <end position="128"/>
    </location>
</feature>
<dbReference type="InterPro" id="IPR045187">
    <property type="entry name" value="CcO_II"/>
</dbReference>
<evidence type="ECO:0000256" key="6">
    <source>
        <dbReference type="ARBA" id="ARBA00022660"/>
    </source>
</evidence>
<keyword evidence="5" id="KW-1003">Cell membrane</keyword>
<evidence type="ECO:0000256" key="13">
    <source>
        <dbReference type="SAM" id="MobiDB-lite"/>
    </source>
</evidence>
<dbReference type="Proteomes" id="UP001082899">
    <property type="component" value="Unassembled WGS sequence"/>
</dbReference>
<keyword evidence="10 14" id="KW-1133">Transmembrane helix</keyword>
<keyword evidence="7 14" id="KW-0812">Transmembrane</keyword>
<dbReference type="PROSITE" id="PS50999">
    <property type="entry name" value="COX2_TM"/>
    <property type="match status" value="1"/>
</dbReference>
<dbReference type="Gene3D" id="1.10.287.90">
    <property type="match status" value="1"/>
</dbReference>
<reference evidence="17" key="1">
    <citation type="submission" date="2022-11" db="EMBL/GenBank/DDBJ databases">
        <title>Robbsia betulipollinis sp. nov., isolated from pollen of birch (Betula pendula).</title>
        <authorList>
            <person name="Shi H."/>
            <person name="Ambika Manirajan B."/>
            <person name="Ratering S."/>
            <person name="Geissler-Plaum R."/>
            <person name="Schnell S."/>
        </authorList>
    </citation>
    <scope>NUCLEOTIDE SEQUENCE</scope>
    <source>
        <strain evidence="17">Bb-Pol-6</strain>
    </source>
</reference>
<keyword evidence="18" id="KW-1185">Reference proteome</keyword>
<dbReference type="EMBL" id="JAPMXC010000001">
    <property type="protein sequence ID" value="MCY0386680.1"/>
    <property type="molecule type" value="Genomic_DNA"/>
</dbReference>
<dbReference type="SUPFAM" id="SSF49503">
    <property type="entry name" value="Cupredoxins"/>
    <property type="match status" value="1"/>
</dbReference>
<evidence type="ECO:0000256" key="2">
    <source>
        <dbReference type="ARBA" id="ARBA00004651"/>
    </source>
</evidence>
<evidence type="ECO:0000256" key="1">
    <source>
        <dbReference type="ARBA" id="ARBA00004418"/>
    </source>
</evidence>
<feature type="domain" description="Cytochrome oxidase subunit II copper A binding" evidence="15">
    <location>
        <begin position="144"/>
        <end position="256"/>
    </location>
</feature>
<dbReference type="Pfam" id="PF00116">
    <property type="entry name" value="COX2"/>
    <property type="match status" value="1"/>
</dbReference>
<accession>A0ABT3ZJI8</accession>
<feature type="transmembrane region" description="Helical" evidence="14">
    <location>
        <begin position="66"/>
        <end position="87"/>
    </location>
</feature>
<dbReference type="InterPro" id="IPR011759">
    <property type="entry name" value="Cyt_c_oxidase_su2_TM_dom"/>
</dbReference>
<evidence type="ECO:0000256" key="7">
    <source>
        <dbReference type="ARBA" id="ARBA00022692"/>
    </source>
</evidence>
<keyword evidence="9" id="KW-0249">Electron transport</keyword>
<name>A0ABT3ZJI8_9BURK</name>
<evidence type="ECO:0000256" key="4">
    <source>
        <dbReference type="ARBA" id="ARBA00022448"/>
    </source>
</evidence>
<keyword evidence="6" id="KW-0679">Respiratory chain</keyword>
<proteinExistence type="inferred from homology"/>
<dbReference type="InterPro" id="IPR036257">
    <property type="entry name" value="Cyt_c_oxidase_su2_TM_sf"/>
</dbReference>
<dbReference type="Gene3D" id="2.60.40.420">
    <property type="entry name" value="Cupredoxins - blue copper proteins"/>
    <property type="match status" value="1"/>
</dbReference>
<keyword evidence="4" id="KW-0813">Transport</keyword>
<feature type="domain" description="Cytochrome oxidase subunit II transmembrane region profile" evidence="16">
    <location>
        <begin position="40"/>
        <end position="138"/>
    </location>
</feature>
<comment type="subcellular location">
    <subcellularLocation>
        <location evidence="2">Cell membrane</location>
        <topology evidence="2">Multi-pass membrane protein</topology>
    </subcellularLocation>
    <subcellularLocation>
        <location evidence="1">Periplasm</location>
    </subcellularLocation>
</comment>
<dbReference type="PANTHER" id="PTHR22888:SF18">
    <property type="entry name" value="CYTOCHROME BO(3) UBIQUINOL OXIDASE SUBUNIT 2"/>
    <property type="match status" value="1"/>
</dbReference>
<protein>
    <submittedName>
        <fullName evidence="17">Cytochrome ubiquinol oxidase subunit II</fullName>
    </submittedName>
</protein>
<feature type="region of interest" description="Disordered" evidence="13">
    <location>
        <begin position="316"/>
        <end position="347"/>
    </location>
</feature>